<reference evidence="2 3" key="1">
    <citation type="submission" date="2019-08" db="EMBL/GenBank/DDBJ databases">
        <title>Whole genome sequencing of chitin degrading bacteria Chitinophaga pinensis YS16.</title>
        <authorList>
            <person name="Singh R.P."/>
            <person name="Manchanda G."/>
            <person name="Maurya I.K."/>
            <person name="Joshi N.K."/>
            <person name="Srivastava A.K."/>
        </authorList>
    </citation>
    <scope>NUCLEOTIDE SEQUENCE [LARGE SCALE GENOMIC DNA]</scope>
    <source>
        <strain evidence="2 3">YS-16</strain>
    </source>
</reference>
<dbReference type="PANTHER" id="PTHR41339:SF1">
    <property type="entry name" value="SECRETED PROTEIN"/>
    <property type="match status" value="1"/>
</dbReference>
<proteinExistence type="predicted"/>
<comment type="caution">
    <text evidence="2">The sequence shown here is derived from an EMBL/GenBank/DDBJ whole genome shotgun (WGS) entry which is preliminary data.</text>
</comment>
<feature type="signal peptide" evidence="1">
    <location>
        <begin position="1"/>
        <end position="23"/>
    </location>
</feature>
<dbReference type="PROSITE" id="PS51257">
    <property type="entry name" value="PROKAR_LIPOPROTEIN"/>
    <property type="match status" value="1"/>
</dbReference>
<keyword evidence="3" id="KW-1185">Reference proteome</keyword>
<dbReference type="OrthoDB" id="1521716at2"/>
<evidence type="ECO:0008006" key="4">
    <source>
        <dbReference type="Google" id="ProtNLM"/>
    </source>
</evidence>
<dbReference type="PANTHER" id="PTHR41339">
    <property type="entry name" value="LIPL48"/>
    <property type="match status" value="1"/>
</dbReference>
<keyword evidence="1" id="KW-0732">Signal</keyword>
<name>A0A5C6M0J1_9BACT</name>
<accession>A0A5C6M0J1</accession>
<dbReference type="Proteomes" id="UP000318815">
    <property type="component" value="Unassembled WGS sequence"/>
</dbReference>
<evidence type="ECO:0000313" key="2">
    <source>
        <dbReference type="EMBL" id="TWW01186.1"/>
    </source>
</evidence>
<dbReference type="AlphaFoldDB" id="A0A5C6M0J1"/>
<dbReference type="RefSeq" id="WP_146304444.1">
    <property type="nucleotide sequence ID" value="NZ_VOHS01000005.1"/>
</dbReference>
<evidence type="ECO:0000313" key="3">
    <source>
        <dbReference type="Proteomes" id="UP000318815"/>
    </source>
</evidence>
<sequence length="464" mass="47904">MRKQSLILSVAVALIAFSTACKKENNVVNDRPLTAAAAAHTCGDSTISGVITSNLYLGDCKIYKLSGIVYVSNNATLTIAPGALVQGIKGAPGGTLVITRGSKINAAGTQTAPILFTSDQASPVSGDWGGIVVLGKANINQGDSALVEGIGGTPPASAYYGGTVTNDNSGVLTYVRIEYAGYELSVDNELNGLTLAGVGSGTTVHHVEVYKSKDDAFEFFGGSVSASYLIAAYPLDDMFDFDNSFSGTINYALGLSDQTRADKSQSNGIECDNLATGDSTKTPITKPVINHMTIIGLPNATLASTTTGAPSGTGRYGRGAHFRRGSRFDVRNSIFMGFNTGISLDASVGSGTGATASNTPCAYFRGLSVLDNNLVHAFSSTVAPFTIEGTSACLNSNAFYNLASALNGGFNTTDPNNDIQLVAPFGTTAAGFYPQPSGEADVYKAGAFKIGDADWTAGFSRFGN</sequence>
<evidence type="ECO:0000256" key="1">
    <source>
        <dbReference type="SAM" id="SignalP"/>
    </source>
</evidence>
<feature type="chain" id="PRO_5022847206" description="T9SS C-terminal target domain-containing protein" evidence="1">
    <location>
        <begin position="24"/>
        <end position="464"/>
    </location>
</feature>
<gene>
    <name evidence="2" type="ORF">FEF09_06920</name>
</gene>
<protein>
    <recommendedName>
        <fullName evidence="4">T9SS C-terminal target domain-containing protein</fullName>
    </recommendedName>
</protein>
<organism evidence="2 3">
    <name type="scientific">Chitinophaga pinensis</name>
    <dbReference type="NCBI Taxonomy" id="79329"/>
    <lineage>
        <taxon>Bacteria</taxon>
        <taxon>Pseudomonadati</taxon>
        <taxon>Bacteroidota</taxon>
        <taxon>Chitinophagia</taxon>
        <taxon>Chitinophagales</taxon>
        <taxon>Chitinophagaceae</taxon>
        <taxon>Chitinophaga</taxon>
    </lineage>
</organism>
<dbReference type="EMBL" id="VOHS01000005">
    <property type="protein sequence ID" value="TWW01186.1"/>
    <property type="molecule type" value="Genomic_DNA"/>
</dbReference>